<comment type="pathway">
    <text evidence="5">Cofactor biosynthesis; biotin biosynthesis.</text>
</comment>
<keyword evidence="8" id="KW-1185">Reference proteome</keyword>
<dbReference type="Proteomes" id="UP000252707">
    <property type="component" value="Unassembled WGS sequence"/>
</dbReference>
<dbReference type="UniPathway" id="UPA00078"/>
<reference evidence="7 8" key="1">
    <citation type="submission" date="2018-07" db="EMBL/GenBank/DDBJ databases">
        <title>Genomic Encyclopedia of Type Strains, Phase IV (KMG-IV): sequencing the most valuable type-strain genomes for metagenomic binning, comparative biology and taxonomic classification.</title>
        <authorList>
            <person name="Goeker M."/>
        </authorList>
    </citation>
    <scope>NUCLEOTIDE SEQUENCE [LARGE SCALE GENOMIC DNA]</scope>
    <source>
        <strain evidence="7 8">DSM 26407</strain>
    </source>
</reference>
<dbReference type="RefSeq" id="WP_114278086.1">
    <property type="nucleotide sequence ID" value="NZ_QPJY01000001.1"/>
</dbReference>
<dbReference type="EMBL" id="QPJY01000001">
    <property type="protein sequence ID" value="RCX33221.1"/>
    <property type="molecule type" value="Genomic_DNA"/>
</dbReference>
<dbReference type="PRINTS" id="PR00111">
    <property type="entry name" value="ABHYDROLASE"/>
</dbReference>
<dbReference type="HAMAP" id="MF_01260">
    <property type="entry name" value="Carboxylester"/>
    <property type="match status" value="1"/>
</dbReference>
<feature type="binding site" evidence="5">
    <location>
        <position position="35"/>
    </location>
    <ligand>
        <name>substrate</name>
    </ligand>
</feature>
<evidence type="ECO:0000313" key="8">
    <source>
        <dbReference type="Proteomes" id="UP000252707"/>
    </source>
</evidence>
<keyword evidence="3 5" id="KW-0093">Biotin biosynthesis</keyword>
<evidence type="ECO:0000256" key="4">
    <source>
        <dbReference type="ARBA" id="ARBA00022801"/>
    </source>
</evidence>
<protein>
    <recommendedName>
        <fullName evidence="5">Pimeloyl-[acyl-carrier protein] methyl ester esterase</fullName>
        <ecNumber evidence="5">3.1.1.85</ecNumber>
    </recommendedName>
    <alternativeName>
        <fullName evidence="5">Biotin synthesis protein BioH</fullName>
    </alternativeName>
    <alternativeName>
        <fullName evidence="5">Carboxylesterase BioH</fullName>
    </alternativeName>
</protein>
<feature type="active site" evidence="5">
    <location>
        <position position="250"/>
    </location>
</feature>
<comment type="caution">
    <text evidence="7">The sequence shown here is derived from an EMBL/GenBank/DDBJ whole genome shotgun (WGS) entry which is preliminary data.</text>
</comment>
<dbReference type="InterPro" id="IPR050266">
    <property type="entry name" value="AB_hydrolase_sf"/>
</dbReference>
<dbReference type="InterPro" id="IPR029058">
    <property type="entry name" value="AB_hydrolase_fold"/>
</dbReference>
<comment type="catalytic activity">
    <reaction evidence="5">
        <text>6-carboxyhexanoyl-[ACP] methyl ester + H2O = 6-carboxyhexanoyl-[ACP] + methanol + H(+)</text>
        <dbReference type="Rhea" id="RHEA:42700"/>
        <dbReference type="Rhea" id="RHEA-COMP:9955"/>
        <dbReference type="Rhea" id="RHEA-COMP:10186"/>
        <dbReference type="ChEBI" id="CHEBI:15377"/>
        <dbReference type="ChEBI" id="CHEBI:15378"/>
        <dbReference type="ChEBI" id="CHEBI:17790"/>
        <dbReference type="ChEBI" id="CHEBI:78846"/>
        <dbReference type="ChEBI" id="CHEBI:82735"/>
        <dbReference type="EC" id="3.1.1.85"/>
    </reaction>
</comment>
<dbReference type="AlphaFoldDB" id="A0A369CI45"/>
<comment type="subunit">
    <text evidence="5">Monomer.</text>
</comment>
<accession>A0A369CI45</accession>
<dbReference type="GO" id="GO:0005737">
    <property type="term" value="C:cytoplasm"/>
    <property type="evidence" value="ECO:0007669"/>
    <property type="project" value="UniProtKB-SubCell"/>
</dbReference>
<sequence length="270" mass="28796">MNDAARPIPAPAAAGAAPWSQTIGTGPDLVLLHGWGLHSGIWAPLLPALSRRFRVTCIDLPGFGASAPLAGGYDARALAGAVLAAAPPRAAWLGWSLGGMVALQAAALAPERVTRLLLVAASPRFVQGVDWPHAVSAELLERFCDELARDYRATLGRFLALQAQGSERAREELRGLREILFARGEPALAGLQGGLEILRTADLRPELAALRQPLLWVGGRRDTLVPRRVTEGLLELNEGVETWVVPGAAHAPFLSHPEPLLDRVRTFVNG</sequence>
<keyword evidence="2 5" id="KW-0963">Cytoplasm</keyword>
<dbReference type="PANTHER" id="PTHR43798">
    <property type="entry name" value="MONOACYLGLYCEROL LIPASE"/>
    <property type="match status" value="1"/>
</dbReference>
<dbReference type="GO" id="GO:0090499">
    <property type="term" value="F:pimelyl-[acyl-carrier protein] methyl ester esterase activity"/>
    <property type="evidence" value="ECO:0007669"/>
    <property type="project" value="UniProtKB-EC"/>
</dbReference>
<dbReference type="NCBIfam" id="TIGR01738">
    <property type="entry name" value="bioH"/>
    <property type="match status" value="1"/>
</dbReference>
<evidence type="ECO:0000259" key="6">
    <source>
        <dbReference type="Pfam" id="PF00561"/>
    </source>
</evidence>
<proteinExistence type="inferred from homology"/>
<dbReference type="GO" id="GO:0009102">
    <property type="term" value="P:biotin biosynthetic process"/>
    <property type="evidence" value="ECO:0007669"/>
    <property type="project" value="UniProtKB-UniRule"/>
</dbReference>
<evidence type="ECO:0000256" key="2">
    <source>
        <dbReference type="ARBA" id="ARBA00022490"/>
    </source>
</evidence>
<gene>
    <name evidence="5" type="primary">bioH</name>
    <name evidence="7" type="ORF">DFQ59_101522</name>
</gene>
<feature type="binding site" evidence="5">
    <location>
        <position position="250"/>
    </location>
    <ligand>
        <name>substrate</name>
    </ligand>
</feature>
<evidence type="ECO:0000256" key="5">
    <source>
        <dbReference type="HAMAP-Rule" id="MF_01260"/>
    </source>
</evidence>
<name>A0A369CI45_9GAMM</name>
<dbReference type="GO" id="GO:0016020">
    <property type="term" value="C:membrane"/>
    <property type="evidence" value="ECO:0007669"/>
    <property type="project" value="TreeGrafter"/>
</dbReference>
<organism evidence="7 8">
    <name type="scientific">Thioalbus denitrificans</name>
    <dbReference type="NCBI Taxonomy" id="547122"/>
    <lineage>
        <taxon>Bacteria</taxon>
        <taxon>Pseudomonadati</taxon>
        <taxon>Pseudomonadota</taxon>
        <taxon>Gammaproteobacteria</taxon>
        <taxon>Chromatiales</taxon>
        <taxon>Ectothiorhodospiraceae</taxon>
        <taxon>Thioalbus</taxon>
    </lineage>
</organism>
<evidence type="ECO:0000256" key="1">
    <source>
        <dbReference type="ARBA" id="ARBA00022487"/>
    </source>
</evidence>
<dbReference type="Gene3D" id="3.40.50.1820">
    <property type="entry name" value="alpha/beta hydrolase"/>
    <property type="match status" value="1"/>
</dbReference>
<comment type="subcellular location">
    <subcellularLocation>
        <location evidence="5">Cytoplasm</location>
    </subcellularLocation>
</comment>
<keyword evidence="4 5" id="KW-0378">Hydrolase</keyword>
<feature type="domain" description="AB hydrolase-1" evidence="6">
    <location>
        <begin position="29"/>
        <end position="257"/>
    </location>
</feature>
<dbReference type="Pfam" id="PF00561">
    <property type="entry name" value="Abhydrolase_1"/>
    <property type="match status" value="1"/>
</dbReference>
<feature type="binding site" evidence="5">
    <location>
        <begin position="158"/>
        <end position="162"/>
    </location>
    <ligand>
        <name>substrate</name>
    </ligand>
</feature>
<comment type="function">
    <text evidence="5">The physiological role of BioH is to remove the methyl group introduced by BioC when the pimeloyl moiety is complete. It allows to synthesize pimeloyl-ACP via the fatty acid synthetic pathway through the hydrolysis of the ester bonds of pimeloyl-ACP esters.</text>
</comment>
<feature type="active site" evidence="5">
    <location>
        <position position="222"/>
    </location>
</feature>
<feature type="binding site" evidence="5">
    <location>
        <begin position="96"/>
        <end position="97"/>
    </location>
    <ligand>
        <name>substrate</name>
    </ligand>
</feature>
<dbReference type="InterPro" id="IPR000073">
    <property type="entry name" value="AB_hydrolase_1"/>
</dbReference>
<feature type="active site" description="Nucleophile" evidence="5">
    <location>
        <position position="96"/>
    </location>
</feature>
<dbReference type="PANTHER" id="PTHR43798:SF31">
    <property type="entry name" value="AB HYDROLASE SUPERFAMILY PROTEIN YCLE"/>
    <property type="match status" value="1"/>
</dbReference>
<evidence type="ECO:0000256" key="3">
    <source>
        <dbReference type="ARBA" id="ARBA00022756"/>
    </source>
</evidence>
<comment type="similarity">
    <text evidence="5">Belongs to the AB hydrolase superfamily. Carboxylesterase BioH family.</text>
</comment>
<evidence type="ECO:0000313" key="7">
    <source>
        <dbReference type="EMBL" id="RCX33221.1"/>
    </source>
</evidence>
<dbReference type="EC" id="3.1.1.85" evidence="5"/>
<dbReference type="InterPro" id="IPR010076">
    <property type="entry name" value="BioH"/>
</dbReference>
<dbReference type="SUPFAM" id="SSF53474">
    <property type="entry name" value="alpha/beta-Hydrolases"/>
    <property type="match status" value="1"/>
</dbReference>
<keyword evidence="1 5" id="KW-0719">Serine esterase</keyword>
<dbReference type="OrthoDB" id="9780744at2"/>